<dbReference type="InterPro" id="IPR006600">
    <property type="entry name" value="HTH_CenpB_DNA-bd_dom"/>
</dbReference>
<keyword evidence="1" id="KW-0238">DNA-binding</keyword>
<dbReference type="OrthoDB" id="3439594at2759"/>
<organism evidence="4 5">
    <name type="scientific">Botrytis tulipae</name>
    <dbReference type="NCBI Taxonomy" id="87230"/>
    <lineage>
        <taxon>Eukaryota</taxon>
        <taxon>Fungi</taxon>
        <taxon>Dikarya</taxon>
        <taxon>Ascomycota</taxon>
        <taxon>Pezizomycotina</taxon>
        <taxon>Leotiomycetes</taxon>
        <taxon>Helotiales</taxon>
        <taxon>Sclerotiniaceae</taxon>
        <taxon>Botrytis</taxon>
    </lineage>
</organism>
<dbReference type="Pfam" id="PF03221">
    <property type="entry name" value="HTH_Tnp_Tc5"/>
    <property type="match status" value="1"/>
</dbReference>
<evidence type="ECO:0000256" key="1">
    <source>
        <dbReference type="ARBA" id="ARBA00023125"/>
    </source>
</evidence>
<dbReference type="GO" id="GO:0003677">
    <property type="term" value="F:DNA binding"/>
    <property type="evidence" value="ECO:0007669"/>
    <property type="project" value="UniProtKB-KW"/>
</dbReference>
<protein>
    <recommendedName>
        <fullName evidence="3">HTH CENPB-type domain-containing protein</fullName>
    </recommendedName>
</protein>
<dbReference type="PROSITE" id="PS51253">
    <property type="entry name" value="HTH_CENPB"/>
    <property type="match status" value="1"/>
</dbReference>
<evidence type="ECO:0000256" key="2">
    <source>
        <dbReference type="SAM" id="MobiDB-lite"/>
    </source>
</evidence>
<evidence type="ECO:0000259" key="3">
    <source>
        <dbReference type="PROSITE" id="PS51253"/>
    </source>
</evidence>
<evidence type="ECO:0000313" key="5">
    <source>
        <dbReference type="Proteomes" id="UP000297777"/>
    </source>
</evidence>
<proteinExistence type="predicted"/>
<keyword evidence="5" id="KW-1185">Reference proteome</keyword>
<feature type="domain" description="HTH CENPB-type" evidence="3">
    <location>
        <begin position="57"/>
        <end position="141"/>
    </location>
</feature>
<comment type="caution">
    <text evidence="4">The sequence shown here is derived from an EMBL/GenBank/DDBJ whole genome shotgun (WGS) entry which is preliminary data.</text>
</comment>
<name>A0A4Z1E661_9HELO</name>
<dbReference type="AlphaFoldDB" id="A0A4Z1E661"/>
<feature type="compositionally biased region" description="Acidic residues" evidence="2">
    <location>
        <begin position="331"/>
        <end position="350"/>
    </location>
</feature>
<feature type="region of interest" description="Disordered" evidence="2">
    <location>
        <begin position="331"/>
        <end position="351"/>
    </location>
</feature>
<evidence type="ECO:0000313" key="4">
    <source>
        <dbReference type="EMBL" id="TGO06820.1"/>
    </source>
</evidence>
<reference evidence="4 5" key="1">
    <citation type="submission" date="2017-12" db="EMBL/GenBank/DDBJ databases">
        <title>Comparative genomics of Botrytis spp.</title>
        <authorList>
            <person name="Valero-Jimenez C.A."/>
            <person name="Tapia P."/>
            <person name="Veloso J."/>
            <person name="Silva-Moreno E."/>
            <person name="Staats M."/>
            <person name="Valdes J.H."/>
            <person name="Van Kan J.A.L."/>
        </authorList>
    </citation>
    <scope>NUCLEOTIDE SEQUENCE [LARGE SCALE GENOMIC DNA]</scope>
    <source>
        <strain evidence="4 5">Bt9001</strain>
    </source>
</reference>
<dbReference type="Proteomes" id="UP000297777">
    <property type="component" value="Unassembled WGS sequence"/>
</dbReference>
<sequence length="358" mass="40731">MVRRKSLKVQEMESRLAEAVLGVQNGKYKSSYEAAKELGLSKDTVTRRVKGGSSRSEARQSQQKLSAVQENVLLKWIKQLTISGYSPGHQLLKELAEELRSKRTYNLDCPSFDSLELPPQHLLGHEWVPRFIKRHPHLTVVIGRRIESIEWMEAYIKARADVCHHQNIESAWRGAGLHPFNPQRVFRTLGREFTPEVEISKEPTQFDIFNQVFVNSSPPDVAILQTANNLLNSTIENDTTLSTPVRQYIRKLTIGSEQLRAQSIVHQHDANNLRAIMKKRTIRKKGKRLVLKGHFHISTQELCDAVVEAEKATKVQTMKKGKGKGKVIEYETETEEDIGEEVEDESESDIGDCIIVDC</sequence>
<dbReference type="EMBL" id="PQXH01000467">
    <property type="protein sequence ID" value="TGO06820.1"/>
    <property type="molecule type" value="Genomic_DNA"/>
</dbReference>
<gene>
    <name evidence="4" type="ORF">BTUL_0472g00020</name>
</gene>
<accession>A0A4Z1E661</accession>